<dbReference type="Proteomes" id="UP000747542">
    <property type="component" value="Unassembled WGS sequence"/>
</dbReference>
<evidence type="ECO:0000313" key="2">
    <source>
        <dbReference type="EMBL" id="KAG7170133.1"/>
    </source>
</evidence>
<sequence length="77" mass="8849">MGRRPAQRRYRSNSGGHLRNHRPMTVIHGNNHRTPLLYKQPYTQSHSHIPSSSHEPPPGSVFLTLLVLYLQCIPEAR</sequence>
<keyword evidence="3" id="KW-1185">Reference proteome</keyword>
<protein>
    <submittedName>
        <fullName evidence="2">Uncharacterized protein</fullName>
    </submittedName>
</protein>
<comment type="caution">
    <text evidence="2">The sequence shown here is derived from an EMBL/GenBank/DDBJ whole genome shotgun (WGS) entry which is preliminary data.</text>
</comment>
<feature type="compositionally biased region" description="Basic residues" evidence="1">
    <location>
        <begin position="1"/>
        <end position="11"/>
    </location>
</feature>
<evidence type="ECO:0000313" key="3">
    <source>
        <dbReference type="Proteomes" id="UP000747542"/>
    </source>
</evidence>
<dbReference type="AlphaFoldDB" id="A0A8J5KBS7"/>
<reference evidence="2" key="1">
    <citation type="journal article" date="2021" name="Sci. Adv.">
        <title>The American lobster genome reveals insights on longevity, neural, and immune adaptations.</title>
        <authorList>
            <person name="Polinski J.M."/>
            <person name="Zimin A.V."/>
            <person name="Clark K.F."/>
            <person name="Kohn A.B."/>
            <person name="Sadowski N."/>
            <person name="Timp W."/>
            <person name="Ptitsyn A."/>
            <person name="Khanna P."/>
            <person name="Romanova D.Y."/>
            <person name="Williams P."/>
            <person name="Greenwood S.J."/>
            <person name="Moroz L.L."/>
            <person name="Walt D.R."/>
            <person name="Bodnar A.G."/>
        </authorList>
    </citation>
    <scope>NUCLEOTIDE SEQUENCE</scope>
    <source>
        <strain evidence="2">GMGI-L3</strain>
    </source>
</reference>
<name>A0A8J5KBS7_HOMAM</name>
<proteinExistence type="predicted"/>
<feature type="region of interest" description="Disordered" evidence="1">
    <location>
        <begin position="1"/>
        <end position="29"/>
    </location>
</feature>
<accession>A0A8J5KBS7</accession>
<organism evidence="2 3">
    <name type="scientific">Homarus americanus</name>
    <name type="common">American lobster</name>
    <dbReference type="NCBI Taxonomy" id="6706"/>
    <lineage>
        <taxon>Eukaryota</taxon>
        <taxon>Metazoa</taxon>
        <taxon>Ecdysozoa</taxon>
        <taxon>Arthropoda</taxon>
        <taxon>Crustacea</taxon>
        <taxon>Multicrustacea</taxon>
        <taxon>Malacostraca</taxon>
        <taxon>Eumalacostraca</taxon>
        <taxon>Eucarida</taxon>
        <taxon>Decapoda</taxon>
        <taxon>Pleocyemata</taxon>
        <taxon>Astacidea</taxon>
        <taxon>Nephropoidea</taxon>
        <taxon>Nephropidae</taxon>
        <taxon>Homarus</taxon>
    </lineage>
</organism>
<gene>
    <name evidence="2" type="ORF">Hamer_G012374</name>
</gene>
<evidence type="ECO:0000256" key="1">
    <source>
        <dbReference type="SAM" id="MobiDB-lite"/>
    </source>
</evidence>
<dbReference type="EMBL" id="JAHLQT010014894">
    <property type="protein sequence ID" value="KAG7170133.1"/>
    <property type="molecule type" value="Genomic_DNA"/>
</dbReference>